<evidence type="ECO:0000256" key="1">
    <source>
        <dbReference type="SAM" id="SignalP"/>
    </source>
</evidence>
<dbReference type="InterPro" id="IPR032466">
    <property type="entry name" value="Metal_Hydrolase"/>
</dbReference>
<dbReference type="Gene3D" id="2.30.40.10">
    <property type="entry name" value="Urease, subunit C, domain 1"/>
    <property type="match status" value="1"/>
</dbReference>
<dbReference type="Pfam" id="PF07969">
    <property type="entry name" value="Amidohydro_3"/>
    <property type="match status" value="1"/>
</dbReference>
<dbReference type="Gene3D" id="3.10.310.70">
    <property type="match status" value="1"/>
</dbReference>
<dbReference type="STRING" id="439228.SAMN06295920_102228"/>
<gene>
    <name evidence="3" type="ORF">SAMN06295920_102228</name>
</gene>
<organism evidence="3 4">
    <name type="scientific">Rhizorhabdus histidinilytica</name>
    <dbReference type="NCBI Taxonomy" id="439228"/>
    <lineage>
        <taxon>Bacteria</taxon>
        <taxon>Pseudomonadati</taxon>
        <taxon>Pseudomonadota</taxon>
        <taxon>Alphaproteobacteria</taxon>
        <taxon>Sphingomonadales</taxon>
        <taxon>Sphingomonadaceae</taxon>
        <taxon>Rhizorhabdus</taxon>
    </lineage>
</organism>
<protein>
    <recommendedName>
        <fullName evidence="2">Amidohydrolase 3 domain-containing protein</fullName>
    </recommendedName>
</protein>
<dbReference type="EMBL" id="FUYM01000002">
    <property type="protein sequence ID" value="SKB38472.1"/>
    <property type="molecule type" value="Genomic_DNA"/>
</dbReference>
<dbReference type="RefSeq" id="WP_079646990.1">
    <property type="nucleotide sequence ID" value="NZ_FUYM01000002.1"/>
</dbReference>
<feature type="chain" id="PRO_5012482150" description="Amidohydrolase 3 domain-containing protein" evidence="1">
    <location>
        <begin position="22"/>
        <end position="544"/>
    </location>
</feature>
<dbReference type="SUPFAM" id="SSF51338">
    <property type="entry name" value="Composite domain of metallo-dependent hydrolases"/>
    <property type="match status" value="1"/>
</dbReference>
<evidence type="ECO:0000313" key="3">
    <source>
        <dbReference type="EMBL" id="SKB38472.1"/>
    </source>
</evidence>
<name>A0A1T5ATX1_9SPHN</name>
<accession>A0A1T5ATX1</accession>
<proteinExistence type="predicted"/>
<evidence type="ECO:0000313" key="4">
    <source>
        <dbReference type="Proteomes" id="UP000189818"/>
    </source>
</evidence>
<dbReference type="PANTHER" id="PTHR22642">
    <property type="entry name" value="IMIDAZOLONEPROPIONASE"/>
    <property type="match status" value="1"/>
</dbReference>
<dbReference type="Proteomes" id="UP000189818">
    <property type="component" value="Unassembled WGS sequence"/>
</dbReference>
<dbReference type="GO" id="GO:0016810">
    <property type="term" value="F:hydrolase activity, acting on carbon-nitrogen (but not peptide) bonds"/>
    <property type="evidence" value="ECO:0007669"/>
    <property type="project" value="InterPro"/>
</dbReference>
<evidence type="ECO:0000259" key="2">
    <source>
        <dbReference type="Pfam" id="PF07969"/>
    </source>
</evidence>
<dbReference type="AlphaFoldDB" id="A0A1T5ATX1"/>
<dbReference type="OrthoDB" id="9811399at2"/>
<dbReference type="PANTHER" id="PTHR22642:SF2">
    <property type="entry name" value="PROTEIN LONG AFTER FAR-RED 3"/>
    <property type="match status" value="1"/>
</dbReference>
<keyword evidence="4" id="KW-1185">Reference proteome</keyword>
<feature type="signal peptide" evidence="1">
    <location>
        <begin position="1"/>
        <end position="21"/>
    </location>
</feature>
<dbReference type="InterPro" id="IPR033932">
    <property type="entry name" value="YtcJ-like"/>
</dbReference>
<dbReference type="Gene3D" id="3.20.20.140">
    <property type="entry name" value="Metal-dependent hydrolases"/>
    <property type="match status" value="1"/>
</dbReference>
<sequence>MKMRSMVLCAALLATGAKVSAEPVADSVYRHGRIYTVDRAHPWADAVAIKDGKFAYVGTDKGVQAYIGAGTKVVDLAGKFAMPGLHDAHQHMIKGEARYIYCQIPPDSRIEQIVASLKSCSKDRQYGGWIVADVYRGDLFPDGHADRKYLDAAFPDTPVYIREWSYHHGLANTKALQIAGIDRGTADPEGGRVLHRADGEPTGEFLSKATWLITQHIPALPAKTVDEALLRTAALCAEYGITSVQEATASRQMIEELRKLDLAGKWTLRTATHIVWGNPASALMPPQETEEVIANRKSYETAHIFTDFVKIYVDGSPLQPHSTDVELDDHGEVEVARLYDKPAVLNAALTRFDKMGVKVKMHAVGSGAIRTALDAIEAARTANGNSGILHDVAHSLRYSPQDIDRPAKLGAVGEMSPAIWQIKGPLTKNLAGAWPFKSLLARGTLMTLGSDWVVLPVPNLFPAIGGMLDHGPESIDIKDAIEIATINGAKSVGWDKVNGSIEVGKFANMIVLDRDLLNISAAEIGETKVLSTIFEGREVYARPQ</sequence>
<keyword evidence="1" id="KW-0732">Signal</keyword>
<reference evidence="4" key="1">
    <citation type="submission" date="2017-02" db="EMBL/GenBank/DDBJ databases">
        <authorList>
            <person name="Varghese N."/>
            <person name="Submissions S."/>
        </authorList>
    </citation>
    <scope>NUCLEOTIDE SEQUENCE [LARGE SCALE GENOMIC DNA]</scope>
    <source>
        <strain evidence="4">UM2</strain>
    </source>
</reference>
<feature type="domain" description="Amidohydrolase 3" evidence="2">
    <location>
        <begin position="72"/>
        <end position="540"/>
    </location>
</feature>
<dbReference type="InterPro" id="IPR013108">
    <property type="entry name" value="Amidohydro_3"/>
</dbReference>
<dbReference type="InterPro" id="IPR011059">
    <property type="entry name" value="Metal-dep_hydrolase_composite"/>
</dbReference>
<dbReference type="SUPFAM" id="SSF51556">
    <property type="entry name" value="Metallo-dependent hydrolases"/>
    <property type="match status" value="1"/>
</dbReference>
<dbReference type="CDD" id="cd01300">
    <property type="entry name" value="YtcJ_like"/>
    <property type="match status" value="1"/>
</dbReference>